<dbReference type="EMBL" id="CP146069">
    <property type="protein sequence ID" value="WWR46636.1"/>
    <property type="molecule type" value="Genomic_DNA"/>
</dbReference>
<dbReference type="PANTHER" id="PTHR46401:SF2">
    <property type="entry name" value="GLYCOSYLTRANSFERASE WBBK-RELATED"/>
    <property type="match status" value="1"/>
</dbReference>
<dbReference type="RefSeq" id="WP_338549484.1">
    <property type="nucleotide sequence ID" value="NZ_CP146069.1"/>
</dbReference>
<evidence type="ECO:0000313" key="4">
    <source>
        <dbReference type="Proteomes" id="UP001364156"/>
    </source>
</evidence>
<dbReference type="InterPro" id="IPR001296">
    <property type="entry name" value="Glyco_trans_1"/>
</dbReference>
<accession>A0ABZ2HL03</accession>
<dbReference type="SUPFAM" id="SSF53756">
    <property type="entry name" value="UDP-Glycosyltransferase/glycogen phosphorylase"/>
    <property type="match status" value="1"/>
</dbReference>
<organism evidence="3 4">
    <name type="scientific">Roseovarius phycicola</name>
    <dbReference type="NCBI Taxonomy" id="3080976"/>
    <lineage>
        <taxon>Bacteria</taxon>
        <taxon>Pseudomonadati</taxon>
        <taxon>Pseudomonadota</taxon>
        <taxon>Alphaproteobacteria</taxon>
        <taxon>Rhodobacterales</taxon>
        <taxon>Roseobacteraceae</taxon>
        <taxon>Roseovarius</taxon>
    </lineage>
</organism>
<name>A0ABZ2HL03_9RHOB</name>
<dbReference type="CDD" id="cd03809">
    <property type="entry name" value="GT4_MtfB-like"/>
    <property type="match status" value="1"/>
</dbReference>
<evidence type="ECO:0000313" key="3">
    <source>
        <dbReference type="EMBL" id="WWR46636.1"/>
    </source>
</evidence>
<dbReference type="PANTHER" id="PTHR46401">
    <property type="entry name" value="GLYCOSYLTRANSFERASE WBBK-RELATED"/>
    <property type="match status" value="1"/>
</dbReference>
<sequence>MTLFINGRFLTQPLSGVQRYAHELVQALDDLLVRQPSVKARFGQVVVLTPFVSGAVHERLPCYRRIEIFSTGASQGHVWEQSRLYQISKDDVLLSLGNCGPLAHEAHVVAFHDAHVFEMPEAFSPGYRRWHRFLRPRLAQRAKSLITVSQHSAHSLSPWLRIDPAQFAVIPNSAEHVLRTQDNPNALDTFGLARRGYFLSVGNQSPNKNLIRLISAHRETGCDMPPLAIVGDAPRALNKAKLGRYDSLRVLGRVQESDLCGLYKGAAGFVFPSLNEGFGIPPLEAMQLGVPVLSSNATAMPEVLGDAPMWFDPRDQLGMTLALKRFASMSEEERRSRIAKGKLRAARFSWRASAEALVEVLKPQFSTGAKPAHKPRLQSLISVR</sequence>
<evidence type="ECO:0000256" key="1">
    <source>
        <dbReference type="ARBA" id="ARBA00022679"/>
    </source>
</evidence>
<keyword evidence="1" id="KW-0808">Transferase</keyword>
<reference evidence="3 4" key="1">
    <citation type="submission" date="2023-10" db="EMBL/GenBank/DDBJ databases">
        <title>Roseovarius strain S88 nov., isolated from a marine algae.</title>
        <authorList>
            <person name="Lee M.W."/>
            <person name="Lee J.K."/>
            <person name="Kim J.M."/>
            <person name="Choi D.G."/>
            <person name="Baek J.H."/>
            <person name="Bayburt H."/>
            <person name="Jung J.J."/>
            <person name="Han D.M."/>
            <person name="Jeon C.O."/>
        </authorList>
    </citation>
    <scope>NUCLEOTIDE SEQUENCE [LARGE SCALE GENOMIC DNA]</scope>
    <source>
        <strain evidence="3 4">S88</strain>
    </source>
</reference>
<proteinExistence type="predicted"/>
<protein>
    <submittedName>
        <fullName evidence="3">Glycosyltransferase family 1 protein</fullName>
    </submittedName>
</protein>
<gene>
    <name evidence="3" type="ORF">RZ517_00130</name>
</gene>
<dbReference type="Pfam" id="PF00534">
    <property type="entry name" value="Glycos_transf_1"/>
    <property type="match status" value="1"/>
</dbReference>
<dbReference type="Proteomes" id="UP001364156">
    <property type="component" value="Chromosome"/>
</dbReference>
<dbReference type="Gene3D" id="3.40.50.2000">
    <property type="entry name" value="Glycogen Phosphorylase B"/>
    <property type="match status" value="2"/>
</dbReference>
<keyword evidence="4" id="KW-1185">Reference proteome</keyword>
<feature type="domain" description="Glycosyl transferase family 1" evidence="2">
    <location>
        <begin position="196"/>
        <end position="338"/>
    </location>
</feature>
<evidence type="ECO:0000259" key="2">
    <source>
        <dbReference type="Pfam" id="PF00534"/>
    </source>
</evidence>